<feature type="region of interest" description="Disordered" evidence="1">
    <location>
        <begin position="111"/>
        <end position="130"/>
    </location>
</feature>
<name>A0A6J4N7C2_9ACTN</name>
<gene>
    <name evidence="2" type="ORF">AVDCRST_MAG47-2104</name>
</gene>
<evidence type="ECO:0000313" key="2">
    <source>
        <dbReference type="EMBL" id="CAA9380296.1"/>
    </source>
</evidence>
<sequence length="200" mass="22490">EHQRQDRQEGVQARQAEQGGSGCELGGRAHRHRRDRQEADPEGLPRPLVLHARRDRPVELRRPAAHRCLPHALVQAEHERGHLRGLLRAVPRAAHVRGLRLDARHLVRRARRPADAPDAPLGGDDLHRLDDGAPAARLLHRRPPQAARAQLGHRLPPAAARHARGLHRLLPARRPALGHRPPRRRRLPQGHPGRGHLHVV</sequence>
<dbReference type="GO" id="GO:0016491">
    <property type="term" value="F:oxidoreductase activity"/>
    <property type="evidence" value="ECO:0007669"/>
    <property type="project" value="UniProtKB-KW"/>
</dbReference>
<accession>A0A6J4N7C2</accession>
<reference evidence="2" key="1">
    <citation type="submission" date="2020-02" db="EMBL/GenBank/DDBJ databases">
        <authorList>
            <person name="Meier V. D."/>
        </authorList>
    </citation>
    <scope>NUCLEOTIDE SEQUENCE</scope>
    <source>
        <strain evidence="2">AVDCRST_MAG47</strain>
    </source>
</reference>
<dbReference type="EC" id="1.10.2.2" evidence="2"/>
<protein>
    <submittedName>
        <fullName evidence="2">Ubiquinol-cytochrome C reductase, cytochrome B subunit</fullName>
        <ecNumber evidence="2">1.10.2.2</ecNumber>
    </submittedName>
</protein>
<feature type="non-terminal residue" evidence="2">
    <location>
        <position position="200"/>
    </location>
</feature>
<proteinExistence type="predicted"/>
<feature type="region of interest" description="Disordered" evidence="1">
    <location>
        <begin position="1"/>
        <end position="51"/>
    </location>
</feature>
<feature type="region of interest" description="Disordered" evidence="1">
    <location>
        <begin position="168"/>
        <end position="200"/>
    </location>
</feature>
<organism evidence="2">
    <name type="scientific">uncultured Nocardioidaceae bacterium</name>
    <dbReference type="NCBI Taxonomy" id="253824"/>
    <lineage>
        <taxon>Bacteria</taxon>
        <taxon>Bacillati</taxon>
        <taxon>Actinomycetota</taxon>
        <taxon>Actinomycetes</taxon>
        <taxon>Propionibacteriales</taxon>
        <taxon>Nocardioidaceae</taxon>
        <taxon>environmental samples</taxon>
    </lineage>
</organism>
<feature type="non-terminal residue" evidence="2">
    <location>
        <position position="1"/>
    </location>
</feature>
<keyword evidence="2" id="KW-0560">Oxidoreductase</keyword>
<dbReference type="EMBL" id="CADCUK010000141">
    <property type="protein sequence ID" value="CAA9380296.1"/>
    <property type="molecule type" value="Genomic_DNA"/>
</dbReference>
<evidence type="ECO:0000256" key="1">
    <source>
        <dbReference type="SAM" id="MobiDB-lite"/>
    </source>
</evidence>
<dbReference type="AlphaFoldDB" id="A0A6J4N7C2"/>